<organism evidence="5 6">
    <name type="scientific">Alicyclobacillus mengziensis</name>
    <dbReference type="NCBI Taxonomy" id="2931921"/>
    <lineage>
        <taxon>Bacteria</taxon>
        <taxon>Bacillati</taxon>
        <taxon>Bacillota</taxon>
        <taxon>Bacilli</taxon>
        <taxon>Bacillales</taxon>
        <taxon>Alicyclobacillaceae</taxon>
        <taxon>Alicyclobacillus</taxon>
    </lineage>
</organism>
<dbReference type="KEGG" id="afx:JZ786_02185"/>
<keyword evidence="2" id="KW-0808">Transferase</keyword>
<dbReference type="Proteomes" id="UP000663505">
    <property type="component" value="Chromosome"/>
</dbReference>
<feature type="domain" description="Acetyl-CoA hydrolase/transferase C-terminal" evidence="4">
    <location>
        <begin position="264"/>
        <end position="416"/>
    </location>
</feature>
<proteinExistence type="inferred from homology"/>
<dbReference type="Gene3D" id="3.30.750.70">
    <property type="entry name" value="4-hydroxybutyrate coenzyme like domains"/>
    <property type="match status" value="1"/>
</dbReference>
<dbReference type="InterPro" id="IPR046433">
    <property type="entry name" value="ActCoA_hydro"/>
</dbReference>
<keyword evidence="5" id="KW-0378">Hydrolase</keyword>
<name>A0A9X7W223_9BACL</name>
<dbReference type="SUPFAM" id="SSF100950">
    <property type="entry name" value="NagB/RpiA/CoA transferase-like"/>
    <property type="match status" value="2"/>
</dbReference>
<evidence type="ECO:0000256" key="1">
    <source>
        <dbReference type="ARBA" id="ARBA00009632"/>
    </source>
</evidence>
<feature type="domain" description="Acetyl-CoA hydrolase/transferase N-terminal" evidence="3">
    <location>
        <begin position="6"/>
        <end position="167"/>
    </location>
</feature>
<dbReference type="GO" id="GO:0008775">
    <property type="term" value="F:acetate CoA-transferase activity"/>
    <property type="evidence" value="ECO:0007669"/>
    <property type="project" value="InterPro"/>
</dbReference>
<comment type="similarity">
    <text evidence="1">Belongs to the acetyl-CoA hydrolase/transferase family.</text>
</comment>
<dbReference type="InterPro" id="IPR038460">
    <property type="entry name" value="AcetylCoA_hyd_C_sf"/>
</dbReference>
<evidence type="ECO:0000313" key="6">
    <source>
        <dbReference type="Proteomes" id="UP000663505"/>
    </source>
</evidence>
<keyword evidence="6" id="KW-1185">Reference proteome</keyword>
<dbReference type="AlphaFoldDB" id="A0A9X7W223"/>
<dbReference type="InterPro" id="IPR026888">
    <property type="entry name" value="AcetylCoA_hyd_C"/>
</dbReference>
<dbReference type="EMBL" id="CP071182">
    <property type="protein sequence ID" value="QSO47873.1"/>
    <property type="molecule type" value="Genomic_DNA"/>
</dbReference>
<dbReference type="RefSeq" id="WP_206657216.1">
    <property type="nucleotide sequence ID" value="NZ_CP071182.1"/>
</dbReference>
<dbReference type="InterPro" id="IPR003702">
    <property type="entry name" value="ActCoA_hydro_N"/>
</dbReference>
<dbReference type="Pfam" id="PF02550">
    <property type="entry name" value="AcetylCoA_hydro"/>
    <property type="match status" value="1"/>
</dbReference>
<dbReference type="Pfam" id="PF13336">
    <property type="entry name" value="AcetylCoA_hyd_C"/>
    <property type="match status" value="1"/>
</dbReference>
<sequence length="423" mass="45797">MKHVAMEEAMMSIQSGMRVWIQGMANTPHGLLDAFAKRCEVLTDISVFHLHLEGPTPWVTESLRSKVRDLSLFIGPNLRQAVNSGLSAYIPIFLSEVPWLIRQSEFRPHVALINVSPPDKHGYVSLGPTIEATLTAIEQADIVIAQINPSVPRVMGDALLSTRAITYGVDYDDPLAVSVPRDSDPLTDSIGRYVSELIPDRATLQLGIGKIPDAVLSQLGNHKDLGVHSEMISDGVRILAEKGVLTGSYKVTDPGQIVATFALGQQAMYDFMDDNPSVSIRSVEYTNNTAVIRKNPRMMSINSAVEVDLTGQVVAECIGSKMVSGVGGQMDFVRGASLAPEGKSIIALPSETKSGKSRIASVLTPGAAVTTTRNHVQYVVTEYGVAELHGRTLEERARQLISVAHPNHRDELARAAKQMLAGF</sequence>
<dbReference type="GO" id="GO:0006083">
    <property type="term" value="P:acetate metabolic process"/>
    <property type="evidence" value="ECO:0007669"/>
    <property type="project" value="InterPro"/>
</dbReference>
<reference evidence="5 6" key="1">
    <citation type="submission" date="2021-02" db="EMBL/GenBank/DDBJ databases">
        <title>Alicyclobacillus curvatus sp. nov. and Alicyclobacillus mengziensis sp. nov., two acidophilic bacteria isolated from acid mine drainage.</title>
        <authorList>
            <person name="Huang Y."/>
        </authorList>
    </citation>
    <scope>NUCLEOTIDE SEQUENCE [LARGE SCALE GENOMIC DNA]</scope>
    <source>
        <strain evidence="5 6">S30H14</strain>
    </source>
</reference>
<protein>
    <submittedName>
        <fullName evidence="5">Acetyl-CoA hydrolase/transferase family protein</fullName>
    </submittedName>
</protein>
<dbReference type="PANTHER" id="PTHR21432">
    <property type="entry name" value="ACETYL-COA HYDROLASE-RELATED"/>
    <property type="match status" value="1"/>
</dbReference>
<dbReference type="PANTHER" id="PTHR21432:SF20">
    <property type="entry name" value="ACETYL-COA HYDROLASE"/>
    <property type="match status" value="1"/>
</dbReference>
<dbReference type="Gene3D" id="3.40.1080.20">
    <property type="entry name" value="Acetyl-CoA hydrolase/transferase C-terminal domain"/>
    <property type="match status" value="1"/>
</dbReference>
<dbReference type="Gene3D" id="3.40.1080.10">
    <property type="entry name" value="Glutaconate Coenzyme A-transferase"/>
    <property type="match status" value="1"/>
</dbReference>
<gene>
    <name evidence="5" type="ORF">JZ786_02185</name>
</gene>
<dbReference type="InterPro" id="IPR037171">
    <property type="entry name" value="NagB/RpiA_transferase-like"/>
</dbReference>
<evidence type="ECO:0000259" key="3">
    <source>
        <dbReference type="Pfam" id="PF02550"/>
    </source>
</evidence>
<evidence type="ECO:0000313" key="5">
    <source>
        <dbReference type="EMBL" id="QSO47873.1"/>
    </source>
</evidence>
<evidence type="ECO:0000259" key="4">
    <source>
        <dbReference type="Pfam" id="PF13336"/>
    </source>
</evidence>
<dbReference type="GO" id="GO:0016787">
    <property type="term" value="F:hydrolase activity"/>
    <property type="evidence" value="ECO:0007669"/>
    <property type="project" value="UniProtKB-KW"/>
</dbReference>
<accession>A0A9X7W223</accession>
<evidence type="ECO:0000256" key="2">
    <source>
        <dbReference type="ARBA" id="ARBA00022679"/>
    </source>
</evidence>